<dbReference type="Proteomes" id="UP000193061">
    <property type="component" value="Unassembled WGS sequence"/>
</dbReference>
<evidence type="ECO:0000313" key="1">
    <source>
        <dbReference type="EMBL" id="SLN63193.1"/>
    </source>
</evidence>
<organism evidence="1 2">
    <name type="scientific">Roseovarius albus</name>
    <dbReference type="NCBI Taxonomy" id="1247867"/>
    <lineage>
        <taxon>Bacteria</taxon>
        <taxon>Pseudomonadati</taxon>
        <taxon>Pseudomonadota</taxon>
        <taxon>Alphaproteobacteria</taxon>
        <taxon>Rhodobacterales</taxon>
        <taxon>Roseobacteraceae</taxon>
        <taxon>Roseovarius</taxon>
    </lineage>
</organism>
<dbReference type="AlphaFoldDB" id="A0A1X6ZVX8"/>
<sequence>MRTLPATIQNPAVGTAGFLYSEPDDQALGVATVQAQRVAIAAQGVGGQG</sequence>
<name>A0A1X6ZVX8_9RHOB</name>
<keyword evidence="2" id="KW-1185">Reference proteome</keyword>
<proteinExistence type="predicted"/>
<reference evidence="1 2" key="1">
    <citation type="submission" date="2017-03" db="EMBL/GenBank/DDBJ databases">
        <authorList>
            <person name="Afonso C.L."/>
            <person name="Miller P.J."/>
            <person name="Scott M.A."/>
            <person name="Spackman E."/>
            <person name="Goraichik I."/>
            <person name="Dimitrov K.M."/>
            <person name="Suarez D.L."/>
            <person name="Swayne D.E."/>
        </authorList>
    </citation>
    <scope>NUCLEOTIDE SEQUENCE [LARGE SCALE GENOMIC DNA]</scope>
    <source>
        <strain evidence="1 2">CECT 7450</strain>
    </source>
</reference>
<protein>
    <submittedName>
        <fullName evidence="1">Uncharacterized protein</fullName>
    </submittedName>
</protein>
<accession>A0A1X6ZVX8</accession>
<dbReference type="EMBL" id="FWFX01000012">
    <property type="protein sequence ID" value="SLN63193.1"/>
    <property type="molecule type" value="Genomic_DNA"/>
</dbReference>
<gene>
    <name evidence="1" type="ORF">ROA7450_03304</name>
</gene>
<evidence type="ECO:0000313" key="2">
    <source>
        <dbReference type="Proteomes" id="UP000193061"/>
    </source>
</evidence>